<gene>
    <name evidence="2" type="ORF">KR093_006232</name>
</gene>
<evidence type="ECO:0000313" key="2">
    <source>
        <dbReference type="EMBL" id="KAH8377611.1"/>
    </source>
</evidence>
<accession>A0AAD4PP07</accession>
<sequence length="363" mass="40431">MPFLPNVPHIVGDDDEEHESEVQTPKINGCNENSDQSESLDSDSSESSGSSSEDWSHNVYHIDQAPQESAPAVPAAEVEGEHVVVALPTTVEPQVVSEWTAVEQEDREFAEDATEIEEGDQQQPDMELCSPLPASDHDSQLLSMNYDRPMPVYAGDFGETPTSCREIIREFRSPEAPALEIPAAEPPCEVPPELEHLYRTPPQKGRCPLDVNKIGLELADRKDYDESTSKYPRRTLRALLHRQKRTVAPTITAIRTRRSTKVRENSQTMFASTCATPLTIGGRVAKRHVVAKNLNIYKTESPPMTTKSPKKLARPVDVTEYFSQVSSYLVSNRIALKPFLEMRDQIDSLVGFAMAETKATKTK</sequence>
<evidence type="ECO:0000256" key="1">
    <source>
        <dbReference type="SAM" id="MobiDB-lite"/>
    </source>
</evidence>
<reference evidence="2" key="1">
    <citation type="journal article" date="2021" name="Mol. Ecol. Resour.">
        <title>Phylogenomic analyses of the genus Drosophila reveals genomic signals of climate adaptation.</title>
        <authorList>
            <person name="Li F."/>
            <person name="Rane R.V."/>
            <person name="Luria V."/>
            <person name="Xiong Z."/>
            <person name="Chen J."/>
            <person name="Li Z."/>
            <person name="Catullo R.A."/>
            <person name="Griffin P.C."/>
            <person name="Schiffer M."/>
            <person name="Pearce S."/>
            <person name="Lee S.F."/>
            <person name="McElroy K."/>
            <person name="Stocker A."/>
            <person name="Shirriffs J."/>
            <person name="Cockerell F."/>
            <person name="Coppin C."/>
            <person name="Sgro C.M."/>
            <person name="Karger A."/>
            <person name="Cain J.W."/>
            <person name="Weber J.A."/>
            <person name="Santpere G."/>
            <person name="Kirschner M.W."/>
            <person name="Hoffmann A.A."/>
            <person name="Oakeshott J.G."/>
            <person name="Zhang G."/>
        </authorList>
    </citation>
    <scope>NUCLEOTIDE SEQUENCE</scope>
    <source>
        <strain evidence="2">BGI-SZ-2011g</strain>
    </source>
</reference>
<dbReference type="AlphaFoldDB" id="A0AAD4PP07"/>
<feature type="region of interest" description="Disordered" evidence="1">
    <location>
        <begin position="1"/>
        <end position="77"/>
    </location>
</feature>
<protein>
    <submittedName>
        <fullName evidence="2">Uncharacterized protein</fullName>
    </submittedName>
</protein>
<proteinExistence type="predicted"/>
<dbReference type="Proteomes" id="UP001200034">
    <property type="component" value="Unassembled WGS sequence"/>
</dbReference>
<dbReference type="EMBL" id="JAJJHW010001127">
    <property type="protein sequence ID" value="KAH8377611.1"/>
    <property type="molecule type" value="Genomic_DNA"/>
</dbReference>
<comment type="caution">
    <text evidence="2">The sequence shown here is derived from an EMBL/GenBank/DDBJ whole genome shotgun (WGS) entry which is preliminary data.</text>
</comment>
<evidence type="ECO:0000313" key="3">
    <source>
        <dbReference type="Proteomes" id="UP001200034"/>
    </source>
</evidence>
<organism evidence="2 3">
    <name type="scientific">Drosophila rubida</name>
    <dbReference type="NCBI Taxonomy" id="30044"/>
    <lineage>
        <taxon>Eukaryota</taxon>
        <taxon>Metazoa</taxon>
        <taxon>Ecdysozoa</taxon>
        <taxon>Arthropoda</taxon>
        <taxon>Hexapoda</taxon>
        <taxon>Insecta</taxon>
        <taxon>Pterygota</taxon>
        <taxon>Neoptera</taxon>
        <taxon>Endopterygota</taxon>
        <taxon>Diptera</taxon>
        <taxon>Brachycera</taxon>
        <taxon>Muscomorpha</taxon>
        <taxon>Ephydroidea</taxon>
        <taxon>Drosophilidae</taxon>
        <taxon>Drosophila</taxon>
    </lineage>
</organism>
<keyword evidence="3" id="KW-1185">Reference proteome</keyword>
<name>A0AAD4PP07_9MUSC</name>
<feature type="compositionally biased region" description="Low complexity" evidence="1">
    <location>
        <begin position="65"/>
        <end position="77"/>
    </location>
</feature>